<name>A0A5C5ZPA8_9BACT</name>
<feature type="domain" description="Desulfoferrodoxin N-terminal" evidence="5">
    <location>
        <begin position="5"/>
        <end position="42"/>
    </location>
</feature>
<organism evidence="6 7">
    <name type="scientific">Pseudobythopirellula maris</name>
    <dbReference type="NCBI Taxonomy" id="2527991"/>
    <lineage>
        <taxon>Bacteria</taxon>
        <taxon>Pseudomonadati</taxon>
        <taxon>Planctomycetota</taxon>
        <taxon>Planctomycetia</taxon>
        <taxon>Pirellulales</taxon>
        <taxon>Lacipirellulaceae</taxon>
        <taxon>Pseudobythopirellula</taxon>
    </lineage>
</organism>
<dbReference type="OrthoDB" id="290577at2"/>
<evidence type="ECO:0000259" key="5">
    <source>
        <dbReference type="Pfam" id="PF06397"/>
    </source>
</evidence>
<keyword evidence="7" id="KW-1185">Reference proteome</keyword>
<evidence type="ECO:0000256" key="1">
    <source>
        <dbReference type="ARBA" id="ARBA00022448"/>
    </source>
</evidence>
<keyword evidence="1" id="KW-0813">Transport</keyword>
<dbReference type="Proteomes" id="UP000315440">
    <property type="component" value="Unassembled WGS sequence"/>
</dbReference>
<evidence type="ECO:0000313" key="6">
    <source>
        <dbReference type="EMBL" id="TWT88717.1"/>
    </source>
</evidence>
<evidence type="ECO:0000313" key="7">
    <source>
        <dbReference type="Proteomes" id="UP000315440"/>
    </source>
</evidence>
<proteinExistence type="predicted"/>
<evidence type="ECO:0000256" key="4">
    <source>
        <dbReference type="ARBA" id="ARBA00023004"/>
    </source>
</evidence>
<dbReference type="Gene3D" id="2.20.28.100">
    <property type="entry name" value="Desulphoferrodoxin, N-terminal domain"/>
    <property type="match status" value="1"/>
</dbReference>
<protein>
    <recommendedName>
        <fullName evidence="5">Desulfoferrodoxin N-terminal domain-containing protein</fullName>
    </recommendedName>
</protein>
<dbReference type="Pfam" id="PF06397">
    <property type="entry name" value="Desulfoferrod_N"/>
    <property type="match status" value="1"/>
</dbReference>
<dbReference type="GO" id="GO:0005506">
    <property type="term" value="F:iron ion binding"/>
    <property type="evidence" value="ECO:0007669"/>
    <property type="project" value="InterPro"/>
</dbReference>
<dbReference type="InterPro" id="IPR004462">
    <property type="entry name" value="Desulfoferrodoxin_N"/>
</dbReference>
<keyword evidence="2" id="KW-0479">Metal-binding</keyword>
<keyword evidence="3" id="KW-0249">Electron transport</keyword>
<dbReference type="RefSeq" id="WP_146400010.1">
    <property type="nucleotide sequence ID" value="NZ_SJPQ01000002.1"/>
</dbReference>
<sequence>MAKPQQGETYKCQTCGMQLEVKSPCQCDSGEPTLTCCSQPLAKE</sequence>
<evidence type="ECO:0000256" key="3">
    <source>
        <dbReference type="ARBA" id="ARBA00022982"/>
    </source>
</evidence>
<dbReference type="EMBL" id="SJPQ01000002">
    <property type="protein sequence ID" value="TWT88717.1"/>
    <property type="molecule type" value="Genomic_DNA"/>
</dbReference>
<accession>A0A5C5ZPA8</accession>
<dbReference type="AlphaFoldDB" id="A0A5C5ZPA8"/>
<comment type="caution">
    <text evidence="6">The sequence shown here is derived from an EMBL/GenBank/DDBJ whole genome shotgun (WGS) entry which is preliminary data.</text>
</comment>
<gene>
    <name evidence="6" type="ORF">Mal64_22050</name>
</gene>
<dbReference type="InterPro" id="IPR038094">
    <property type="entry name" value="Desulfoferrodoxin_N_sf"/>
</dbReference>
<reference evidence="6 7" key="1">
    <citation type="submission" date="2019-02" db="EMBL/GenBank/DDBJ databases">
        <title>Deep-cultivation of Planctomycetes and their phenomic and genomic characterization uncovers novel biology.</title>
        <authorList>
            <person name="Wiegand S."/>
            <person name="Jogler M."/>
            <person name="Boedeker C."/>
            <person name="Pinto D."/>
            <person name="Vollmers J."/>
            <person name="Rivas-Marin E."/>
            <person name="Kohn T."/>
            <person name="Peeters S.H."/>
            <person name="Heuer A."/>
            <person name="Rast P."/>
            <person name="Oberbeckmann S."/>
            <person name="Bunk B."/>
            <person name="Jeske O."/>
            <person name="Meyerdierks A."/>
            <person name="Storesund J.E."/>
            <person name="Kallscheuer N."/>
            <person name="Luecker S."/>
            <person name="Lage O.M."/>
            <person name="Pohl T."/>
            <person name="Merkel B.J."/>
            <person name="Hornburger P."/>
            <person name="Mueller R.-W."/>
            <person name="Bruemmer F."/>
            <person name="Labrenz M."/>
            <person name="Spormann A.M."/>
            <person name="Op Den Camp H."/>
            <person name="Overmann J."/>
            <person name="Amann R."/>
            <person name="Jetten M.S.M."/>
            <person name="Mascher T."/>
            <person name="Medema M.H."/>
            <person name="Devos D.P."/>
            <person name="Kaster A.-K."/>
            <person name="Ovreas L."/>
            <person name="Rohde M."/>
            <person name="Galperin M.Y."/>
            <person name="Jogler C."/>
        </authorList>
    </citation>
    <scope>NUCLEOTIDE SEQUENCE [LARGE SCALE GENOMIC DNA]</scope>
    <source>
        <strain evidence="6 7">Mal64</strain>
    </source>
</reference>
<keyword evidence="4" id="KW-0408">Iron</keyword>
<evidence type="ECO:0000256" key="2">
    <source>
        <dbReference type="ARBA" id="ARBA00022723"/>
    </source>
</evidence>